<dbReference type="InterPro" id="IPR013113">
    <property type="entry name" value="SIP_FAD-bd"/>
</dbReference>
<keyword evidence="4" id="KW-1185">Reference proteome</keyword>
<dbReference type="STRING" id="440514.SAMN04488010_3426"/>
<evidence type="ECO:0000313" key="3">
    <source>
        <dbReference type="EMBL" id="SFR85592.1"/>
    </source>
</evidence>
<comment type="similarity">
    <text evidence="1">Belongs to the SIP oxidoreductase family.</text>
</comment>
<dbReference type="PROSITE" id="PS51384">
    <property type="entry name" value="FAD_FR"/>
    <property type="match status" value="1"/>
</dbReference>
<dbReference type="InterPro" id="IPR017927">
    <property type="entry name" value="FAD-bd_FR_type"/>
</dbReference>
<dbReference type="Pfam" id="PF04954">
    <property type="entry name" value="SIP"/>
    <property type="match status" value="1"/>
</dbReference>
<evidence type="ECO:0000313" key="4">
    <source>
        <dbReference type="Proteomes" id="UP000199462"/>
    </source>
</evidence>
<organism evidence="3 4">
    <name type="scientific">Maribacter stanieri</name>
    <dbReference type="NCBI Taxonomy" id="440514"/>
    <lineage>
        <taxon>Bacteria</taxon>
        <taxon>Pseudomonadati</taxon>
        <taxon>Bacteroidota</taxon>
        <taxon>Flavobacteriia</taxon>
        <taxon>Flavobacteriales</taxon>
        <taxon>Flavobacteriaceae</taxon>
        <taxon>Maribacter</taxon>
    </lineage>
</organism>
<name>A0A1I6K2X8_9FLAO</name>
<dbReference type="InterPro" id="IPR039261">
    <property type="entry name" value="FNR_nucleotide-bd"/>
</dbReference>
<dbReference type="GO" id="GO:0016491">
    <property type="term" value="F:oxidoreductase activity"/>
    <property type="evidence" value="ECO:0007669"/>
    <property type="project" value="InterPro"/>
</dbReference>
<dbReference type="Pfam" id="PF08021">
    <property type="entry name" value="FAD_binding_9"/>
    <property type="match status" value="1"/>
</dbReference>
<accession>A0A1I6K2X8</accession>
<sequence length="241" mass="27466">MGLVETIIKKVLEKGIILTKTKISDSVYKIRIQSDGIADYDFVPGHFLRLGVGIDQDEISLKDKVRSYSVWDINKENSTIDIAIATHSYGIGAKWVETCKPNDMVYFKWKKGKFLVDDSADSYLMIGDLSALSHLYIINRNLSDNKQIESIIYSENMDDFFPDVNGANPFDFNVMSENPSVEIIQKLNSIIPEMKGETMVYIAGDSRVCIALINYFRKELNWSAKQIKTKPFWNPDKKGLE</sequence>
<feature type="domain" description="FAD-binding FR-type" evidence="2">
    <location>
        <begin position="10"/>
        <end position="117"/>
    </location>
</feature>
<dbReference type="Proteomes" id="UP000199462">
    <property type="component" value="Unassembled WGS sequence"/>
</dbReference>
<gene>
    <name evidence="3" type="ORF">SAMN04488010_3426</name>
</gene>
<dbReference type="RefSeq" id="WP_091904783.1">
    <property type="nucleotide sequence ID" value="NZ_FOYX01000003.1"/>
</dbReference>
<reference evidence="4" key="1">
    <citation type="submission" date="2016-10" db="EMBL/GenBank/DDBJ databases">
        <authorList>
            <person name="Varghese N."/>
            <person name="Submissions S."/>
        </authorList>
    </citation>
    <scope>NUCLEOTIDE SEQUENCE [LARGE SCALE GENOMIC DNA]</scope>
    <source>
        <strain evidence="4">DSM 19891</strain>
    </source>
</reference>
<dbReference type="Gene3D" id="3.40.50.80">
    <property type="entry name" value="Nucleotide-binding domain of ferredoxin-NADP reductase (FNR) module"/>
    <property type="match status" value="1"/>
</dbReference>
<dbReference type="PANTHER" id="PTHR30157">
    <property type="entry name" value="FERRIC REDUCTASE, NADPH-DEPENDENT"/>
    <property type="match status" value="1"/>
</dbReference>
<dbReference type="AlphaFoldDB" id="A0A1I6K2X8"/>
<dbReference type="InterPro" id="IPR007037">
    <property type="entry name" value="SIP_rossman_dom"/>
</dbReference>
<proteinExistence type="inferred from homology"/>
<dbReference type="SUPFAM" id="SSF63380">
    <property type="entry name" value="Riboflavin synthase domain-like"/>
    <property type="match status" value="1"/>
</dbReference>
<dbReference type="InterPro" id="IPR039374">
    <property type="entry name" value="SIP_fam"/>
</dbReference>
<evidence type="ECO:0000256" key="1">
    <source>
        <dbReference type="ARBA" id="ARBA00035644"/>
    </source>
</evidence>
<protein>
    <submittedName>
        <fullName evidence="3">NADPH-dependent ferric siderophore reductase, contains FAD-binding and SIP domains</fullName>
    </submittedName>
</protein>
<dbReference type="Gene3D" id="2.40.30.10">
    <property type="entry name" value="Translation factors"/>
    <property type="match status" value="1"/>
</dbReference>
<dbReference type="InterPro" id="IPR017938">
    <property type="entry name" value="Riboflavin_synthase-like_b-brl"/>
</dbReference>
<dbReference type="PANTHER" id="PTHR30157:SF0">
    <property type="entry name" value="NADPH-DEPENDENT FERRIC-CHELATE REDUCTASE"/>
    <property type="match status" value="1"/>
</dbReference>
<evidence type="ECO:0000259" key="2">
    <source>
        <dbReference type="PROSITE" id="PS51384"/>
    </source>
</evidence>
<dbReference type="EMBL" id="FOYX01000003">
    <property type="protein sequence ID" value="SFR85592.1"/>
    <property type="molecule type" value="Genomic_DNA"/>
</dbReference>